<feature type="transmembrane region" description="Helical" evidence="1">
    <location>
        <begin position="290"/>
        <end position="313"/>
    </location>
</feature>
<dbReference type="AlphaFoldDB" id="A0A9D5XAI9"/>
<evidence type="ECO:0000313" key="2">
    <source>
        <dbReference type="EMBL" id="MBF4802842.1"/>
    </source>
</evidence>
<feature type="transmembrane region" description="Helical" evidence="1">
    <location>
        <begin position="259"/>
        <end position="278"/>
    </location>
</feature>
<reference evidence="2" key="1">
    <citation type="submission" date="2020-04" db="EMBL/GenBank/DDBJ databases">
        <title>Deep metagenomics examines the oral microbiome during advanced dental caries in children, revealing novel taxa and co-occurrences with host molecules.</title>
        <authorList>
            <person name="Baker J.L."/>
            <person name="Morton J.T."/>
            <person name="Dinis M."/>
            <person name="Alvarez R."/>
            <person name="Tran N.C."/>
            <person name="Knight R."/>
            <person name="Edlund A."/>
        </authorList>
    </citation>
    <scope>NUCLEOTIDE SEQUENCE</scope>
    <source>
        <strain evidence="2">JCVI_3_bin.11</strain>
    </source>
</reference>
<organism evidence="2 3">
    <name type="scientific">Lancefieldella parvula</name>
    <dbReference type="NCBI Taxonomy" id="1382"/>
    <lineage>
        <taxon>Bacteria</taxon>
        <taxon>Bacillati</taxon>
        <taxon>Actinomycetota</taxon>
        <taxon>Coriobacteriia</taxon>
        <taxon>Coriobacteriales</taxon>
        <taxon>Atopobiaceae</taxon>
        <taxon>Lancefieldella</taxon>
    </lineage>
</organism>
<proteinExistence type="predicted"/>
<accession>A0A9D5XAI9</accession>
<keyword evidence="1" id="KW-0812">Transmembrane</keyword>
<comment type="caution">
    <text evidence="2">The sequence shown here is derived from an EMBL/GenBank/DDBJ whole genome shotgun (WGS) entry which is preliminary data.</text>
</comment>
<keyword evidence="1" id="KW-0472">Membrane</keyword>
<feature type="transmembrane region" description="Helical" evidence="1">
    <location>
        <begin position="688"/>
        <end position="706"/>
    </location>
</feature>
<evidence type="ECO:0000313" key="3">
    <source>
        <dbReference type="Proteomes" id="UP000787322"/>
    </source>
</evidence>
<feature type="transmembrane region" description="Helical" evidence="1">
    <location>
        <begin position="210"/>
        <end position="232"/>
    </location>
</feature>
<feature type="transmembrane region" description="Helical" evidence="1">
    <location>
        <begin position="334"/>
        <end position="356"/>
    </location>
</feature>
<dbReference type="EMBL" id="JABZGU010000058">
    <property type="protein sequence ID" value="MBF4802842.1"/>
    <property type="molecule type" value="Genomic_DNA"/>
</dbReference>
<protein>
    <submittedName>
        <fullName evidence="2">Uncharacterized protein</fullName>
    </submittedName>
</protein>
<feature type="transmembrane region" description="Helical" evidence="1">
    <location>
        <begin position="613"/>
        <end position="639"/>
    </location>
</feature>
<evidence type="ECO:0000256" key="1">
    <source>
        <dbReference type="SAM" id="Phobius"/>
    </source>
</evidence>
<gene>
    <name evidence="2" type="ORF">HXK24_03330</name>
</gene>
<dbReference type="Proteomes" id="UP000787322">
    <property type="component" value="Unassembled WGS sequence"/>
</dbReference>
<keyword evidence="1" id="KW-1133">Transmembrane helix</keyword>
<name>A0A9D5XAI9_9ACTN</name>
<feature type="transmembrane region" description="Helical" evidence="1">
    <location>
        <begin position="660"/>
        <end position="682"/>
    </location>
</feature>
<sequence>MKRAYRFIVSIIVVLIALSSFLVGKGFLEIFTSRKFDSWLSDQPQFYTSQMSDETKETFVSVVRSYAQTHKMILITKKTESITEGPRILTVGVLSSPGSEANSFDSFDILGTQVINRQKINELLGHSPESYLGYGMDTNNKIGDLPYVLGSVYFKLDQITPGYNLGNSCAVLGLSPEEFDELVGQISEATGLHKEKFITNYSGSAVEIGLFYYVAGVTFIILSISFCLLTYYNSLQELKKLGVHVMLGWSKSDYVVHHYFFYCALAAGLLPLAFMWTMVNCSGFDNTDSFLLFTCAAAMPAILVVVVSVLISAAPLLTIRPVDAILGRLSQKGLYVLTAIIYALCCVVVFAGSTYMDAPITMYSNLLSTQENWSVYKDWYIVRNHVSQGNFFNGRPMDKSKELFDWYKDHEHDTGVYIAHVNQIGEPTLNAYGVNPAILKPFDVLIASPSYLKEIGVSLTNDQVKKAESGTRIYLVPSSYSEEQKSLLRELVARSDKIFESDIVTPYMQNPSSEFIEYDASGGFFTWSTNIDSPSISTNVVIKVVTSNNMVPKESESLVATGLDNSYIKLSPEAAANLLDSSGVVQLSDDGFGTQFSSIESFIKDYRKSLQELFLLFGVVIVLMFAAITVIQISMISIVQRLNERKIAVECMLGFGIYKQYINIFIIVNLIALVGTLCMIVIGSTLGIIMGCLMLLISNLTISISANRSTMRIVLENLSKE</sequence>